<proteinExistence type="predicted"/>
<accession>A0ABW9Z777</accession>
<name>A0ABW9Z777_9FLAO</name>
<protein>
    <submittedName>
        <fullName evidence="1">Uncharacterized protein</fullName>
    </submittedName>
</protein>
<keyword evidence="2" id="KW-1185">Reference proteome</keyword>
<sequence>MKKNLFILLLLIVGVLIFFNLVWNEGKKLAETTEIQGVAFGRVKDYLKINDYDNDPLGSHLTQKWRPAYESFQTNDTVFLIYKIPTKWDIEIITGRHKKPSKGGESIYVDFYDNVPKDSLVLNDNYKLKIVTKPETKLSLKQKGDTITFSGSNSIALLRNNKEDMFFVMKKANPNDTLKVALKKYPEGTYMVFMKKRTQ</sequence>
<dbReference type="Proteomes" id="UP000798602">
    <property type="component" value="Unassembled WGS sequence"/>
</dbReference>
<comment type="caution">
    <text evidence="1">The sequence shown here is derived from an EMBL/GenBank/DDBJ whole genome shotgun (WGS) entry which is preliminary data.</text>
</comment>
<reference evidence="2" key="1">
    <citation type="submission" date="2020-01" db="EMBL/GenBank/DDBJ databases">
        <title>Sphingomonas sp. strain CSW-10.</title>
        <authorList>
            <person name="Chen W.-M."/>
        </authorList>
    </citation>
    <scope>NUCLEOTIDE SEQUENCE [LARGE SCALE GENOMIC DNA]</scope>
    <source>
        <strain evidence="2">NST-5</strain>
    </source>
</reference>
<dbReference type="RefSeq" id="WP_166536349.1">
    <property type="nucleotide sequence ID" value="NZ_JAABLM010000004.1"/>
</dbReference>
<evidence type="ECO:0000313" key="2">
    <source>
        <dbReference type="Proteomes" id="UP000798602"/>
    </source>
</evidence>
<gene>
    <name evidence="1" type="ORF">GV828_04830</name>
</gene>
<dbReference type="EMBL" id="JAABLM010000004">
    <property type="protein sequence ID" value="NBL64524.1"/>
    <property type="molecule type" value="Genomic_DNA"/>
</dbReference>
<organism evidence="1 2">
    <name type="scientific">Flavobacterium ichthyis</name>
    <dbReference type="NCBI Taxonomy" id="2698827"/>
    <lineage>
        <taxon>Bacteria</taxon>
        <taxon>Pseudomonadati</taxon>
        <taxon>Bacteroidota</taxon>
        <taxon>Flavobacteriia</taxon>
        <taxon>Flavobacteriales</taxon>
        <taxon>Flavobacteriaceae</taxon>
        <taxon>Flavobacterium</taxon>
    </lineage>
</organism>
<evidence type="ECO:0000313" key="1">
    <source>
        <dbReference type="EMBL" id="NBL64524.1"/>
    </source>
</evidence>